<dbReference type="EMBL" id="CP113520">
    <property type="protein sequence ID" value="WAJ31601.1"/>
    <property type="molecule type" value="Genomic_DNA"/>
</dbReference>
<evidence type="ECO:0000313" key="1">
    <source>
        <dbReference type="EMBL" id="WAJ31601.1"/>
    </source>
</evidence>
<reference evidence="1" key="1">
    <citation type="submission" date="2022-11" db="EMBL/GenBank/DDBJ databases">
        <title>beta-Carotene-producing bacterium, Jeongeuplla avenae sp. nov., alleviates the salt stress of Arabidopsis seedlings.</title>
        <authorList>
            <person name="Jiang L."/>
            <person name="Lee J."/>
        </authorList>
    </citation>
    <scope>NUCLEOTIDE SEQUENCE</scope>
    <source>
        <strain evidence="1">DY_R2A_6</strain>
    </source>
</reference>
<sequence length="241" mass="26225">MIRMRGVGRRFGTFEALRNVDLDVAAGEVVVLLGPSGSGKSTLIRCINHLEEYDSGDVFVGGVRVERGPNLLKVRQQTGMVFQSFNLFPNHTVLDNVALGPVRVKGLTWEAARTKARALLDRVGIGSQAEKYPGQLSGGQQQRVGIARALAMEPRILLFDEPTSALDPEMVGEVLQVIRSLAHSGVTMVLVTHEMGFARQVADRIVFMEAGEIREVSTPAAFFSGTANERARAFLDAVLNH</sequence>
<gene>
    <name evidence="1" type="ORF">OXU80_26495</name>
</gene>
<proteinExistence type="predicted"/>
<keyword evidence="2" id="KW-1185">Reference proteome</keyword>
<keyword evidence="1" id="KW-0547">Nucleotide-binding</keyword>
<keyword evidence="1" id="KW-0067">ATP-binding</keyword>
<protein>
    <submittedName>
        <fullName evidence="1">Amino acid ABC transporter ATP-binding protein</fullName>
    </submittedName>
</protein>
<dbReference type="Proteomes" id="UP001163223">
    <property type="component" value="Chromosome"/>
</dbReference>
<accession>A0ACD4NXU6</accession>
<organism evidence="1 2">
    <name type="scientific">Antarcticirhabdus aurantiaca</name>
    <dbReference type="NCBI Taxonomy" id="2606717"/>
    <lineage>
        <taxon>Bacteria</taxon>
        <taxon>Pseudomonadati</taxon>
        <taxon>Pseudomonadota</taxon>
        <taxon>Alphaproteobacteria</taxon>
        <taxon>Hyphomicrobiales</taxon>
        <taxon>Aurantimonadaceae</taxon>
        <taxon>Antarcticirhabdus</taxon>
    </lineage>
</organism>
<evidence type="ECO:0000313" key="2">
    <source>
        <dbReference type="Proteomes" id="UP001163223"/>
    </source>
</evidence>
<name>A0ACD4NXU6_9HYPH</name>